<feature type="region of interest" description="Disordered" evidence="1">
    <location>
        <begin position="521"/>
        <end position="560"/>
    </location>
</feature>
<feature type="compositionally biased region" description="Polar residues" evidence="1">
    <location>
        <begin position="524"/>
        <end position="554"/>
    </location>
</feature>
<proteinExistence type="predicted"/>
<organism evidence="3 4">
    <name type="scientific">Athelia psychrophila</name>
    <dbReference type="NCBI Taxonomy" id="1759441"/>
    <lineage>
        <taxon>Eukaryota</taxon>
        <taxon>Fungi</taxon>
        <taxon>Dikarya</taxon>
        <taxon>Basidiomycota</taxon>
        <taxon>Agaricomycotina</taxon>
        <taxon>Agaricomycetes</taxon>
        <taxon>Agaricomycetidae</taxon>
        <taxon>Atheliales</taxon>
        <taxon>Atheliaceae</taxon>
        <taxon>Athelia</taxon>
    </lineage>
</organism>
<dbReference type="InterPro" id="IPR013087">
    <property type="entry name" value="Znf_C2H2_type"/>
</dbReference>
<feature type="region of interest" description="Disordered" evidence="1">
    <location>
        <begin position="789"/>
        <end position="832"/>
    </location>
</feature>
<feature type="compositionally biased region" description="Polar residues" evidence="1">
    <location>
        <begin position="335"/>
        <end position="356"/>
    </location>
</feature>
<feature type="region of interest" description="Disordered" evidence="1">
    <location>
        <begin position="203"/>
        <end position="299"/>
    </location>
</feature>
<evidence type="ECO:0000313" key="3">
    <source>
        <dbReference type="EMBL" id="KZP03942.1"/>
    </source>
</evidence>
<feature type="region of interest" description="Disordered" evidence="1">
    <location>
        <begin position="719"/>
        <end position="743"/>
    </location>
</feature>
<feature type="compositionally biased region" description="Polar residues" evidence="1">
    <location>
        <begin position="363"/>
        <end position="403"/>
    </location>
</feature>
<dbReference type="Proteomes" id="UP000076532">
    <property type="component" value="Unassembled WGS sequence"/>
</dbReference>
<dbReference type="STRING" id="436010.A0A167UH64"/>
<feature type="compositionally biased region" description="Polar residues" evidence="1">
    <location>
        <begin position="284"/>
        <end position="294"/>
    </location>
</feature>
<feature type="region of interest" description="Disordered" evidence="1">
    <location>
        <begin position="319"/>
        <end position="431"/>
    </location>
</feature>
<dbReference type="OrthoDB" id="3254002at2759"/>
<feature type="compositionally biased region" description="Polar residues" evidence="1">
    <location>
        <begin position="238"/>
        <end position="276"/>
    </location>
</feature>
<dbReference type="EMBL" id="KV417979">
    <property type="protein sequence ID" value="KZP03942.1"/>
    <property type="molecule type" value="Genomic_DNA"/>
</dbReference>
<feature type="domain" description="C2H2-type" evidence="2">
    <location>
        <begin position="922"/>
        <end position="945"/>
    </location>
</feature>
<evidence type="ECO:0000313" key="4">
    <source>
        <dbReference type="Proteomes" id="UP000076532"/>
    </source>
</evidence>
<feature type="compositionally biased region" description="Polar residues" evidence="1">
    <location>
        <begin position="123"/>
        <end position="147"/>
    </location>
</feature>
<protein>
    <recommendedName>
        <fullName evidence="2">C2H2-type domain-containing protein</fullName>
    </recommendedName>
</protein>
<dbReference type="AlphaFoldDB" id="A0A167UH64"/>
<dbReference type="PROSITE" id="PS00028">
    <property type="entry name" value="ZINC_FINGER_C2H2_1"/>
    <property type="match status" value="1"/>
</dbReference>
<feature type="compositionally biased region" description="Low complexity" evidence="1">
    <location>
        <begin position="225"/>
        <end position="237"/>
    </location>
</feature>
<name>A0A167UH64_9AGAM</name>
<feature type="region of interest" description="Disordered" evidence="1">
    <location>
        <begin position="46"/>
        <end position="99"/>
    </location>
</feature>
<feature type="region of interest" description="Disordered" evidence="1">
    <location>
        <begin position="122"/>
        <end position="164"/>
    </location>
</feature>
<reference evidence="3 4" key="1">
    <citation type="journal article" date="2016" name="Mol. Biol. Evol.">
        <title>Comparative Genomics of Early-Diverging Mushroom-Forming Fungi Provides Insights into the Origins of Lignocellulose Decay Capabilities.</title>
        <authorList>
            <person name="Nagy L.G."/>
            <person name="Riley R."/>
            <person name="Tritt A."/>
            <person name="Adam C."/>
            <person name="Daum C."/>
            <person name="Floudas D."/>
            <person name="Sun H."/>
            <person name="Yadav J.S."/>
            <person name="Pangilinan J."/>
            <person name="Larsson K.H."/>
            <person name="Matsuura K."/>
            <person name="Barry K."/>
            <person name="Labutti K."/>
            <person name="Kuo R."/>
            <person name="Ohm R.A."/>
            <person name="Bhattacharya S.S."/>
            <person name="Shirouzu T."/>
            <person name="Yoshinaga Y."/>
            <person name="Martin F.M."/>
            <person name="Grigoriev I.V."/>
            <person name="Hibbett D.S."/>
        </authorList>
    </citation>
    <scope>NUCLEOTIDE SEQUENCE [LARGE SCALE GENOMIC DNA]</scope>
    <source>
        <strain evidence="3 4">CBS 109695</strain>
    </source>
</reference>
<keyword evidence="4" id="KW-1185">Reference proteome</keyword>
<gene>
    <name evidence="3" type="ORF">FIBSPDRAFT_941251</name>
</gene>
<dbReference type="SMART" id="SM00355">
    <property type="entry name" value="ZnF_C2H2"/>
    <property type="match status" value="3"/>
</dbReference>
<feature type="compositionally biased region" description="Low complexity" evidence="1">
    <location>
        <begin position="148"/>
        <end position="161"/>
    </location>
</feature>
<accession>A0A167UH64</accession>
<dbReference type="Gene3D" id="3.30.160.60">
    <property type="entry name" value="Classic Zinc Finger"/>
    <property type="match status" value="1"/>
</dbReference>
<feature type="compositionally biased region" description="Basic and acidic residues" evidence="1">
    <location>
        <begin position="589"/>
        <end position="607"/>
    </location>
</feature>
<evidence type="ECO:0000256" key="1">
    <source>
        <dbReference type="SAM" id="MobiDB-lite"/>
    </source>
</evidence>
<feature type="region of interest" description="Disordered" evidence="1">
    <location>
        <begin position="578"/>
        <end position="618"/>
    </location>
</feature>
<feature type="compositionally biased region" description="Acidic residues" evidence="1">
    <location>
        <begin position="808"/>
        <end position="820"/>
    </location>
</feature>
<evidence type="ECO:0000259" key="2">
    <source>
        <dbReference type="PROSITE" id="PS00028"/>
    </source>
</evidence>
<feature type="compositionally biased region" description="Basic and acidic residues" evidence="1">
    <location>
        <begin position="46"/>
        <end position="71"/>
    </location>
</feature>
<feature type="compositionally biased region" description="Basic residues" evidence="1">
    <location>
        <begin position="789"/>
        <end position="801"/>
    </location>
</feature>
<sequence length="1103" mass="121499">MGSGQPSDFGQLARYMYPNLVLTPEQADNAKKQAEFLEKAAAIVRQKAEEGSRRYQREQLRKQIEEGERARQQLASLEQDDAPTHSIPVRTPSADNATRQTGLFYTANDFNPESTARIEEIPASSSHPETSQYHQHQRSSNVYNSSGQSHPQPAHYAQQPPVQRNLASTSSVPLYNAGLQHLTNDQLAQLPLNIRQQSAHYLSNSTADGPMRDRPTPGHTQARSHNTPQTQNNQHNQAQKSTQHQGWIHYGTQSQSQPQTYSNPRSQLSHHYQPQEMQRPWRQEQPSHLGQTSTEHYRHEQDLPTRISAGLAHYRPNASATATSIGPSPTAAGPSLTSTGNFSSSLQGGLGQQTARANAEASRGSSLNTAVQSHNPNLSSASTRTQQRNSVDSTQSNGQSTALTMRPIAPVLQGDFRRISTSTSQDSDRTHRMQDISAATNGGISRDTAIAIPLDVDSTLPVDPNRTVSNTRHLNPQFANTAPTAAAQNNIHHTANTKPGDDAIYLVPPSQSFFQARISEPSPFAQSAPSHNEPNGNSWNMPISPAHTSVSGSGPRTPASVNKKLLARDILRSFGRGDILSSLGGKRKRSEDRQPPDMSGKRARDKSPASSAQIASPLPAVAPVLGMSDMTDEPQMALLAEEEEEADVQLIETMVTSPGLNLVRSADTQPDKSPQVSVATGAGVSMTPAVTASDIPLVAEPPKTREPLFLPSPTSSLHEVAMDQSHESQPLAHPQQGSDDTATSHIPVYRHYYEPHPEQSAEEVQFTSPSRCFVKVPEAPEWVKLYKQRRKERAEKSRRRSSPIVISDSDDEIEQWEGEGGEGGKPSLGGHKIGADAEERRQDEIVEQSTSAIRPQPPCKWKHCNVVMNSGNNLIAHLETHLRGLEAPYTCCWQSCIQRDFFDKDRLLIHLKNHVLRGLLHCPYQECEESCLNSEQLLKHCDEEHQHDNLRPEPVPFQPTESSLPAIPSRVPSYQALVDTNVSQTPITKERHAVLGPWVLRNIFGPVSLRPKRHNAAVPLRNITNGSRDKFDIAPDEYDFLNSHIRAPAPDLHLDDLASEEVSRLVDAGLTLWGPEEYGYDTHMKVEDSATKDVAFLTKLPLS</sequence>